<dbReference type="InterPro" id="IPR036864">
    <property type="entry name" value="Zn2-C6_fun-type_DNA-bd_sf"/>
</dbReference>
<proteinExistence type="predicted"/>
<keyword evidence="2" id="KW-0539">Nucleus</keyword>
<dbReference type="GO" id="GO:0000981">
    <property type="term" value="F:DNA-binding transcription factor activity, RNA polymerase II-specific"/>
    <property type="evidence" value="ECO:0007669"/>
    <property type="project" value="InterPro"/>
</dbReference>
<sequence>MSLRSRSGCVTCRAKHLKCDESKPSCQLCSTRGVECGGYHLTLRWSRKHEDPSKNVRRSAHTRSRGPSQRWSRTRRQSGPGTNAVTRNDAINHDTSSNDTTVGNVVSDPLDLMSFSGADQPTRTALDPTSCDSSIPELPQAITDDPGDLGWSLVPSDPIEMTQESGDLDVADAVIPSRQTICPLSIPPEVNDVSISLIEYWFRDVCGLWSQYDSDFNFNRIIAATLWSTSAAVSTSLRGMSSAYLSTKGPHMQKTAISLMKEATKTISSELLVVKSSHQLEVVPLGLLYGLLCVGTSICWLNATHLGIPLLREAKALLYRINQQSRDLSSEEWDILRTLNRSWAYCELLLSMVADTGSFSQYDIDKIEDVSVDQSPTAQLVQPVMDHIPHPWTGVSTIVTRILTEIMRLCRGYRMSLSQDLFTNHQFMFVEEARALKERLLDLHFEAPAVTVETGDQRTPVQHLVNVAEAYQLVGLIHIYQTFPDLADVSDPNNPWAAWDEFVTPLSLRLVKLIDMLPADSGCKMTQPLLCITASTGLRFGSKEAASKNDNLVGSATGDAESIENCDDMLEYIDHLVQADEALDHLTLTVESRSEILSARCFLMNRLEVLGTVLPPRPIAVAKKLVQAIWNEYNNEGPVPGRVHWVDIMEKNNLRSLFG</sequence>
<dbReference type="OrthoDB" id="4835445at2759"/>
<dbReference type="Pfam" id="PF11951">
    <property type="entry name" value="Fungal_trans_2"/>
    <property type="match status" value="1"/>
</dbReference>
<keyword evidence="6" id="KW-1185">Reference proteome</keyword>
<dbReference type="GO" id="GO:0005634">
    <property type="term" value="C:nucleus"/>
    <property type="evidence" value="ECO:0007669"/>
    <property type="project" value="UniProtKB-SubCell"/>
</dbReference>
<dbReference type="SMART" id="SM00066">
    <property type="entry name" value="GAL4"/>
    <property type="match status" value="1"/>
</dbReference>
<feature type="region of interest" description="Disordered" evidence="3">
    <location>
        <begin position="49"/>
        <end position="105"/>
    </location>
</feature>
<accession>A0A3M2SNM9</accession>
<dbReference type="CDD" id="cd00067">
    <property type="entry name" value="GAL4"/>
    <property type="match status" value="1"/>
</dbReference>
<comment type="subcellular location">
    <subcellularLocation>
        <location evidence="1">Nucleus</location>
    </subcellularLocation>
</comment>
<evidence type="ECO:0000256" key="3">
    <source>
        <dbReference type="SAM" id="MobiDB-lite"/>
    </source>
</evidence>
<dbReference type="AlphaFoldDB" id="A0A3M2SNM9"/>
<dbReference type="Pfam" id="PF00172">
    <property type="entry name" value="Zn_clus"/>
    <property type="match status" value="1"/>
</dbReference>
<dbReference type="GO" id="GO:0045944">
    <property type="term" value="P:positive regulation of transcription by RNA polymerase II"/>
    <property type="evidence" value="ECO:0007669"/>
    <property type="project" value="TreeGrafter"/>
</dbReference>
<evidence type="ECO:0000313" key="5">
    <source>
        <dbReference type="EMBL" id="RMJ19157.1"/>
    </source>
</evidence>
<dbReference type="Gene3D" id="4.10.240.10">
    <property type="entry name" value="Zn(2)-C6 fungal-type DNA-binding domain"/>
    <property type="match status" value="1"/>
</dbReference>
<feature type="compositionally biased region" description="Polar residues" evidence="3">
    <location>
        <begin position="93"/>
        <end position="104"/>
    </location>
</feature>
<dbReference type="PANTHER" id="PTHR37534">
    <property type="entry name" value="TRANSCRIPTIONAL ACTIVATOR PROTEIN UGA3"/>
    <property type="match status" value="1"/>
</dbReference>
<dbReference type="InterPro" id="IPR021858">
    <property type="entry name" value="Fun_TF"/>
</dbReference>
<evidence type="ECO:0000313" key="6">
    <source>
        <dbReference type="Proteomes" id="UP000277212"/>
    </source>
</evidence>
<evidence type="ECO:0000256" key="2">
    <source>
        <dbReference type="ARBA" id="ARBA00023242"/>
    </source>
</evidence>
<dbReference type="Proteomes" id="UP000277212">
    <property type="component" value="Unassembled WGS sequence"/>
</dbReference>
<organism evidence="5 6">
    <name type="scientific">Fusarium kuroshium</name>
    <dbReference type="NCBI Taxonomy" id="2010991"/>
    <lineage>
        <taxon>Eukaryota</taxon>
        <taxon>Fungi</taxon>
        <taxon>Dikarya</taxon>
        <taxon>Ascomycota</taxon>
        <taxon>Pezizomycotina</taxon>
        <taxon>Sordariomycetes</taxon>
        <taxon>Hypocreomycetidae</taxon>
        <taxon>Hypocreales</taxon>
        <taxon>Nectriaceae</taxon>
        <taxon>Fusarium</taxon>
        <taxon>Fusarium solani species complex</taxon>
    </lineage>
</organism>
<dbReference type="GO" id="GO:0000976">
    <property type="term" value="F:transcription cis-regulatory region binding"/>
    <property type="evidence" value="ECO:0007669"/>
    <property type="project" value="TreeGrafter"/>
</dbReference>
<feature type="domain" description="Zn(2)-C6 fungal-type" evidence="4">
    <location>
        <begin position="8"/>
        <end position="36"/>
    </location>
</feature>
<dbReference type="EMBL" id="NKUJ01000011">
    <property type="protein sequence ID" value="RMJ19157.1"/>
    <property type="molecule type" value="Genomic_DNA"/>
</dbReference>
<dbReference type="PROSITE" id="PS50048">
    <property type="entry name" value="ZN2_CY6_FUNGAL_2"/>
    <property type="match status" value="1"/>
</dbReference>
<dbReference type="GO" id="GO:0008270">
    <property type="term" value="F:zinc ion binding"/>
    <property type="evidence" value="ECO:0007669"/>
    <property type="project" value="InterPro"/>
</dbReference>
<evidence type="ECO:0000256" key="1">
    <source>
        <dbReference type="ARBA" id="ARBA00004123"/>
    </source>
</evidence>
<dbReference type="PROSITE" id="PS00463">
    <property type="entry name" value="ZN2_CY6_FUNGAL_1"/>
    <property type="match status" value="1"/>
</dbReference>
<comment type="caution">
    <text evidence="5">The sequence shown here is derived from an EMBL/GenBank/DDBJ whole genome shotgun (WGS) entry which is preliminary data.</text>
</comment>
<protein>
    <recommendedName>
        <fullName evidence="4">Zn(2)-C6 fungal-type domain-containing protein</fullName>
    </recommendedName>
</protein>
<dbReference type="PANTHER" id="PTHR37534:SF11">
    <property type="entry name" value="ZN(II)2CYS6 TRANSCRIPTION FACTOR (EUROFUNG)"/>
    <property type="match status" value="1"/>
</dbReference>
<name>A0A3M2SNM9_9HYPO</name>
<feature type="compositionally biased region" description="Polar residues" evidence="3">
    <location>
        <begin position="65"/>
        <end position="86"/>
    </location>
</feature>
<gene>
    <name evidence="5" type="ORF">CDV36_001169</name>
</gene>
<reference evidence="5 6" key="1">
    <citation type="submission" date="2017-06" db="EMBL/GenBank/DDBJ databases">
        <title>Comparative genomic analysis of Ambrosia Fusariam Clade fungi.</title>
        <authorList>
            <person name="Stajich J.E."/>
            <person name="Carrillo J."/>
            <person name="Kijimoto T."/>
            <person name="Eskalen A."/>
            <person name="O'Donnell K."/>
            <person name="Kasson M."/>
        </authorList>
    </citation>
    <scope>NUCLEOTIDE SEQUENCE [LARGE SCALE GENOMIC DNA]</scope>
    <source>
        <strain evidence="5">UCR3666</strain>
    </source>
</reference>
<feature type="compositionally biased region" description="Basic residues" evidence="3">
    <location>
        <begin position="55"/>
        <end position="64"/>
    </location>
</feature>
<evidence type="ECO:0000259" key="4">
    <source>
        <dbReference type="PROSITE" id="PS50048"/>
    </source>
</evidence>
<dbReference type="SUPFAM" id="SSF57701">
    <property type="entry name" value="Zn2/Cys6 DNA-binding domain"/>
    <property type="match status" value="1"/>
</dbReference>
<dbReference type="InterPro" id="IPR001138">
    <property type="entry name" value="Zn2Cys6_DnaBD"/>
</dbReference>